<reference evidence="1" key="1">
    <citation type="submission" date="2021-06" db="EMBL/GenBank/DDBJ databases">
        <authorList>
            <person name="Kallberg Y."/>
            <person name="Tangrot J."/>
            <person name="Rosling A."/>
        </authorList>
    </citation>
    <scope>NUCLEOTIDE SEQUENCE</scope>
    <source>
        <strain evidence="1">87-6 pot B 2015</strain>
    </source>
</reference>
<keyword evidence="2" id="KW-1185">Reference proteome</keyword>
<dbReference type="Proteomes" id="UP000789375">
    <property type="component" value="Unassembled WGS sequence"/>
</dbReference>
<dbReference type="AlphaFoldDB" id="A0A9N9IAF5"/>
<protein>
    <submittedName>
        <fullName evidence="1">3594_t:CDS:1</fullName>
    </submittedName>
</protein>
<name>A0A9N9IAF5_FUNMO</name>
<organism evidence="1 2">
    <name type="scientific">Funneliformis mosseae</name>
    <name type="common">Endomycorrhizal fungus</name>
    <name type="synonym">Glomus mosseae</name>
    <dbReference type="NCBI Taxonomy" id="27381"/>
    <lineage>
        <taxon>Eukaryota</taxon>
        <taxon>Fungi</taxon>
        <taxon>Fungi incertae sedis</taxon>
        <taxon>Mucoromycota</taxon>
        <taxon>Glomeromycotina</taxon>
        <taxon>Glomeromycetes</taxon>
        <taxon>Glomerales</taxon>
        <taxon>Glomeraceae</taxon>
        <taxon>Funneliformis</taxon>
    </lineage>
</organism>
<proteinExistence type="predicted"/>
<evidence type="ECO:0000313" key="1">
    <source>
        <dbReference type="EMBL" id="CAG8728543.1"/>
    </source>
</evidence>
<comment type="caution">
    <text evidence="1">The sequence shown here is derived from an EMBL/GenBank/DDBJ whole genome shotgun (WGS) entry which is preliminary data.</text>
</comment>
<gene>
    <name evidence="1" type="ORF">FMOSSE_LOCUS15523</name>
</gene>
<dbReference type="EMBL" id="CAJVPP010016073">
    <property type="protein sequence ID" value="CAG8728543.1"/>
    <property type="molecule type" value="Genomic_DNA"/>
</dbReference>
<feature type="non-terminal residue" evidence="1">
    <location>
        <position position="1"/>
    </location>
</feature>
<sequence length="69" mass="7503">SDCITSSPAEDSAETKTNISNSQSLTKLSVCRAGKAQVLLKNTKVSHDYIVTQDFIQEVSSKLIDEDDV</sequence>
<evidence type="ECO:0000313" key="2">
    <source>
        <dbReference type="Proteomes" id="UP000789375"/>
    </source>
</evidence>
<accession>A0A9N9IAF5</accession>